<comment type="caution">
    <text evidence="1">The sequence shown here is derived from an EMBL/GenBank/DDBJ whole genome shotgun (WGS) entry which is preliminary data.</text>
</comment>
<name>A0A139HE63_9PEZI</name>
<keyword evidence="2" id="KW-1185">Reference proteome</keyword>
<protein>
    <submittedName>
        <fullName evidence="1">Uncharacterized protein</fullName>
    </submittedName>
</protein>
<dbReference type="Proteomes" id="UP000070133">
    <property type="component" value="Unassembled WGS sequence"/>
</dbReference>
<dbReference type="EMBL" id="LFZN01000067">
    <property type="protein sequence ID" value="KXT00761.1"/>
    <property type="molecule type" value="Genomic_DNA"/>
</dbReference>
<reference evidence="1 2" key="1">
    <citation type="submission" date="2015-07" db="EMBL/GenBank/DDBJ databases">
        <title>Comparative genomics of the Sigatoka disease complex on banana suggests a link between parallel evolutionary changes in Pseudocercospora fijiensis and Pseudocercospora eumusae and increased virulence on the banana host.</title>
        <authorList>
            <person name="Chang T.-C."/>
            <person name="Salvucci A."/>
            <person name="Crous P.W."/>
            <person name="Stergiopoulos I."/>
        </authorList>
    </citation>
    <scope>NUCLEOTIDE SEQUENCE [LARGE SCALE GENOMIC DNA]</scope>
    <source>
        <strain evidence="1 2">CBS 114824</strain>
    </source>
</reference>
<evidence type="ECO:0000313" key="2">
    <source>
        <dbReference type="Proteomes" id="UP000070133"/>
    </source>
</evidence>
<dbReference type="AlphaFoldDB" id="A0A139HE63"/>
<organism evidence="1 2">
    <name type="scientific">Pseudocercospora eumusae</name>
    <dbReference type="NCBI Taxonomy" id="321146"/>
    <lineage>
        <taxon>Eukaryota</taxon>
        <taxon>Fungi</taxon>
        <taxon>Dikarya</taxon>
        <taxon>Ascomycota</taxon>
        <taxon>Pezizomycotina</taxon>
        <taxon>Dothideomycetes</taxon>
        <taxon>Dothideomycetidae</taxon>
        <taxon>Mycosphaerellales</taxon>
        <taxon>Mycosphaerellaceae</taxon>
        <taxon>Pseudocercospora</taxon>
    </lineage>
</organism>
<evidence type="ECO:0000313" key="1">
    <source>
        <dbReference type="EMBL" id="KXT00761.1"/>
    </source>
</evidence>
<proteinExistence type="predicted"/>
<accession>A0A139HE63</accession>
<gene>
    <name evidence="1" type="ORF">AC578_2984</name>
</gene>
<sequence>MAAPLSALGELDLDIPNSPQHNTNSRLRMQRRRRLHLRPVVPRYVQLNPVIQSDLGFGSRLVGRTGRRQFSIAVKMNVNGKEQEGKVWMAVDDAEIVRLINQAEQRANIPECDA</sequence>